<dbReference type="InterPro" id="IPR050490">
    <property type="entry name" value="Bact_solute-bd_prot1"/>
</dbReference>
<dbReference type="PROSITE" id="PS51257">
    <property type="entry name" value="PROKAR_LIPOPROTEIN"/>
    <property type="match status" value="1"/>
</dbReference>
<evidence type="ECO:0000313" key="2">
    <source>
        <dbReference type="EMBL" id="KEQ39468.1"/>
    </source>
</evidence>
<evidence type="ECO:0000256" key="1">
    <source>
        <dbReference type="SAM" id="SignalP"/>
    </source>
</evidence>
<organism evidence="2 3">
    <name type="scientific">Streptococcus mitis</name>
    <dbReference type="NCBI Taxonomy" id="28037"/>
    <lineage>
        <taxon>Bacteria</taxon>
        <taxon>Bacillati</taxon>
        <taxon>Bacillota</taxon>
        <taxon>Bacilli</taxon>
        <taxon>Lactobacillales</taxon>
        <taxon>Streptococcaceae</taxon>
        <taxon>Streptococcus</taxon>
        <taxon>Streptococcus mitis group</taxon>
    </lineage>
</organism>
<dbReference type="EMBL" id="JPFW01000009">
    <property type="protein sequence ID" value="KEQ39468.1"/>
    <property type="molecule type" value="Genomic_DNA"/>
</dbReference>
<accession>A0A081Q945</accession>
<dbReference type="RefSeq" id="WP_051734081.1">
    <property type="nucleotide sequence ID" value="NZ_JPFW01000009.1"/>
</dbReference>
<dbReference type="PANTHER" id="PTHR43649:SF17">
    <property type="entry name" value="ABC TRANSPORTER SOLUTE BINDING PROTEIN-SUGAR TRANSPORT"/>
    <property type="match status" value="1"/>
</dbReference>
<dbReference type="Gene3D" id="3.40.190.10">
    <property type="entry name" value="Periplasmic binding protein-like II"/>
    <property type="match status" value="2"/>
</dbReference>
<dbReference type="Proteomes" id="UP000028030">
    <property type="component" value="Unassembled WGS sequence"/>
</dbReference>
<proteinExistence type="predicted"/>
<dbReference type="AlphaFoldDB" id="A0A081Q945"/>
<reference evidence="2 3" key="1">
    <citation type="submission" date="2014-05" db="EMBL/GenBank/DDBJ databases">
        <authorList>
            <person name="Daugherty S.C."/>
            <person name="Tallon L.J."/>
            <person name="Sadzewicz L."/>
            <person name="Kilian M."/>
            <person name="Tettelin H."/>
        </authorList>
    </citation>
    <scope>NUCLEOTIDE SEQUENCE [LARGE SCALE GENOMIC DNA]</scope>
    <source>
        <strain evidence="2 3">SK642</strain>
    </source>
</reference>
<dbReference type="SUPFAM" id="SSF53850">
    <property type="entry name" value="Periplasmic binding protein-like II"/>
    <property type="match status" value="1"/>
</dbReference>
<sequence length="521" mass="58705">MKHKSFTYLFLGTVTLAGLTACANSNNANKDDKSGEDSYKITTVRWSDWGEDYHKGFLTDSAKEAGIDVKWDTLVAADWSDKKSVLVASGDLPDAFLGSNAFTDSEIAQNQSLFIPLEDLIKENMPNLTKAMEKEPKIKAMITSPDGHIYSLPKKLPMRPTVANQLFINKKWLDNLGLKVPETYDDLVKVLQEFKDKDANGNGDASDEIPFGAGNFDPTFSYILPFNNRLGADNTYEMSVKDGKPVYLRTEESYKQGIAAMHESYKKGLIDPEIFTEDTSMSVAKRMDKGVSRVGVSSGWTADATFGLHSSEYIALPALKGMDGKQYVFSDPDHYNYGRNEILITNKSKNPAKLLKWLDKLYTDEASIQNFYGSFGIATEKNGDKFKVLPPKDGKSADEYAWIHSLRDFGPKYVSDDINSRVEIDQTQGDGLKLKMDQDLKQFALPAYPNVIYSQEELNKLSSIYVSIESYVKQQASKWVVEGGIEKEWDSYKETLKNMGLDEFMKIQQEAYNRYQKEVKE</sequence>
<protein>
    <submittedName>
        <fullName evidence="2">Bacterial extracellular solute-binding family protein</fullName>
    </submittedName>
</protein>
<feature type="signal peptide" evidence="1">
    <location>
        <begin position="1"/>
        <end position="23"/>
    </location>
</feature>
<dbReference type="PANTHER" id="PTHR43649">
    <property type="entry name" value="ARABINOSE-BINDING PROTEIN-RELATED"/>
    <property type="match status" value="1"/>
</dbReference>
<feature type="chain" id="PRO_5001762389" evidence="1">
    <location>
        <begin position="24"/>
        <end position="521"/>
    </location>
</feature>
<comment type="caution">
    <text evidence="2">The sequence shown here is derived from an EMBL/GenBank/DDBJ whole genome shotgun (WGS) entry which is preliminary data.</text>
</comment>
<name>A0A081Q945_STRMT</name>
<keyword evidence="1" id="KW-0732">Signal</keyword>
<gene>
    <name evidence="2" type="ORF">SK642_1600</name>
</gene>
<dbReference type="PATRIC" id="fig|28037.97.peg.1536"/>
<evidence type="ECO:0000313" key="3">
    <source>
        <dbReference type="Proteomes" id="UP000028030"/>
    </source>
</evidence>
<dbReference type="OrthoDB" id="9787283at2"/>